<comment type="caution">
    <text evidence="23">The sequence shown here is derived from an EMBL/GenBank/DDBJ whole genome shotgun (WGS) entry which is preliminary data.</text>
</comment>
<comment type="cofactor">
    <cofactor evidence="19">
        <name>Mo-molybdopterin</name>
        <dbReference type="ChEBI" id="CHEBI:71302"/>
    </cofactor>
    <text evidence="19">Binds 1 Mo-molybdopterin (Mo-MPT) cofactor per subunit.</text>
</comment>
<keyword evidence="13 19" id="KW-0411">Iron-sulfur</keyword>
<dbReference type="SUPFAM" id="SSF54277">
    <property type="entry name" value="CAD &amp; PB1 domains"/>
    <property type="match status" value="1"/>
</dbReference>
<dbReference type="InterPro" id="IPR012675">
    <property type="entry name" value="Beta-grasp_dom_sf"/>
</dbReference>
<dbReference type="Gene3D" id="3.10.20.30">
    <property type="match status" value="1"/>
</dbReference>
<name>A0AAN9XZ48_9HEMI</name>
<comment type="cofactor">
    <cofactor evidence="19">
        <name>[2Fe-2S] cluster</name>
        <dbReference type="ChEBI" id="CHEBI:190135"/>
    </cofactor>
    <text evidence="19">Binds 2 [2Fe-2S] clusters.</text>
</comment>
<dbReference type="InterPro" id="IPR016169">
    <property type="entry name" value="FAD-bd_PCMH_sub2"/>
</dbReference>
<evidence type="ECO:0000256" key="18">
    <source>
        <dbReference type="PIRSR" id="PIRSR000127-2"/>
    </source>
</evidence>
<evidence type="ECO:0000256" key="20">
    <source>
        <dbReference type="PROSITE-ProRule" id="PRU00447"/>
    </source>
</evidence>
<dbReference type="GO" id="GO:0051537">
    <property type="term" value="F:2 iron, 2 sulfur cluster binding"/>
    <property type="evidence" value="ECO:0007669"/>
    <property type="project" value="UniProtKB-KW"/>
</dbReference>
<evidence type="ECO:0000256" key="16">
    <source>
        <dbReference type="ARBA" id="ARBA00034078"/>
    </source>
</evidence>
<dbReference type="InterPro" id="IPR001041">
    <property type="entry name" value="2Fe-2S_ferredoxin-type"/>
</dbReference>
<evidence type="ECO:0000256" key="10">
    <source>
        <dbReference type="ARBA" id="ARBA00022827"/>
    </source>
</evidence>
<dbReference type="PANTHER" id="PTHR11908:SF132">
    <property type="entry name" value="ALDEHYDE OXIDASE 1-RELATED"/>
    <property type="match status" value="1"/>
</dbReference>
<evidence type="ECO:0000256" key="8">
    <source>
        <dbReference type="ARBA" id="ARBA00022714"/>
    </source>
</evidence>
<dbReference type="InterPro" id="IPR000674">
    <property type="entry name" value="Ald_Oxase/Xan_DH_a/b"/>
</dbReference>
<dbReference type="InterPro" id="IPR036318">
    <property type="entry name" value="FAD-bd_PCMH-like_sf"/>
</dbReference>
<evidence type="ECO:0000256" key="9">
    <source>
        <dbReference type="ARBA" id="ARBA00022723"/>
    </source>
</evidence>
<comment type="similarity">
    <text evidence="3">Belongs to the xanthine dehydrogenase family.</text>
</comment>
<reference evidence="23 24" key="1">
    <citation type="submission" date="2024-03" db="EMBL/GenBank/DDBJ databases">
        <title>Adaptation during the transition from Ophiocordyceps entomopathogen to insect associate is accompanied by gene loss and intensified selection.</title>
        <authorList>
            <person name="Ward C.M."/>
            <person name="Onetto C.A."/>
            <person name="Borneman A.R."/>
        </authorList>
    </citation>
    <scope>NUCLEOTIDE SEQUENCE [LARGE SCALE GENOMIC DNA]</scope>
    <source>
        <strain evidence="23">AWRI1</strain>
        <tissue evidence="23">Single Adult Female</tissue>
    </source>
</reference>
<keyword evidence="12 19" id="KW-0408">Iron</keyword>
<evidence type="ECO:0000256" key="17">
    <source>
        <dbReference type="PIRSR" id="PIRSR000127-1"/>
    </source>
</evidence>
<dbReference type="PIRSF" id="PIRSF000127">
    <property type="entry name" value="Xanthine_DH"/>
    <property type="match status" value="1"/>
</dbReference>
<keyword evidence="6" id="KW-0285">Flavoprotein</keyword>
<dbReference type="FunFam" id="3.10.20.30:FF:000012">
    <property type="entry name" value="Xanthine dehydrogenase/oxidase"/>
    <property type="match status" value="1"/>
</dbReference>
<dbReference type="Gene3D" id="3.10.20.10">
    <property type="match status" value="1"/>
</dbReference>
<dbReference type="InterPro" id="IPR036884">
    <property type="entry name" value="2Fe-2S-bd_dom_sf"/>
</dbReference>
<dbReference type="InterPro" id="IPR036856">
    <property type="entry name" value="Ald_Oxase/Xan_DH_a/b_sf"/>
</dbReference>
<dbReference type="Proteomes" id="UP001367676">
    <property type="component" value="Unassembled WGS sequence"/>
</dbReference>
<dbReference type="InterPro" id="IPR037165">
    <property type="entry name" value="AldOxase/xan_DH_Mopterin-bd_sf"/>
</dbReference>
<feature type="binding site" evidence="18">
    <location>
        <position position="420"/>
    </location>
    <ligand>
        <name>FAD</name>
        <dbReference type="ChEBI" id="CHEBI:57692"/>
    </ligand>
</feature>
<dbReference type="Pfam" id="PF01315">
    <property type="entry name" value="Ald_Xan_dh_C"/>
    <property type="match status" value="1"/>
</dbReference>
<evidence type="ECO:0000256" key="14">
    <source>
        <dbReference type="ARBA" id="ARBA00023027"/>
    </source>
</evidence>
<comment type="cofactor">
    <cofactor evidence="1 18">
        <name>FAD</name>
        <dbReference type="ChEBI" id="CHEBI:57692"/>
    </cofactor>
</comment>
<evidence type="ECO:0000256" key="7">
    <source>
        <dbReference type="ARBA" id="ARBA00022703"/>
    </source>
</evidence>
<dbReference type="SUPFAM" id="SSF55447">
    <property type="entry name" value="CO dehydrogenase flavoprotein C-terminal domain-like"/>
    <property type="match status" value="1"/>
</dbReference>
<evidence type="ECO:0000259" key="22">
    <source>
        <dbReference type="PROSITE" id="PS51387"/>
    </source>
</evidence>
<dbReference type="Pfam" id="PF03450">
    <property type="entry name" value="CO_deh_flav_C"/>
    <property type="match status" value="1"/>
</dbReference>
<dbReference type="PROSITE" id="PS51135">
    <property type="entry name" value="CIDE_N"/>
    <property type="match status" value="1"/>
</dbReference>
<dbReference type="SUPFAM" id="SSF54292">
    <property type="entry name" value="2Fe-2S ferredoxin-like"/>
    <property type="match status" value="1"/>
</dbReference>
<dbReference type="SUPFAM" id="SSF54665">
    <property type="entry name" value="CO dehydrogenase molybdoprotein N-domain-like"/>
    <property type="match status" value="1"/>
</dbReference>
<feature type="binding site" evidence="19">
    <location>
        <position position="217"/>
    </location>
    <ligand>
        <name>[2Fe-2S] cluster</name>
        <dbReference type="ChEBI" id="CHEBI:190135"/>
        <label>2</label>
    </ligand>
</feature>
<feature type="binding site" evidence="19">
    <location>
        <position position="959"/>
    </location>
    <ligand>
        <name>Mo-molybdopterin</name>
        <dbReference type="ChEBI" id="CHEBI:71302"/>
    </ligand>
    <ligandPart>
        <name>Mo</name>
        <dbReference type="ChEBI" id="CHEBI:28685"/>
    </ligandPart>
</feature>
<keyword evidence="5 19" id="KW-0500">Molybdenum</keyword>
<dbReference type="GO" id="GO:0016491">
    <property type="term" value="F:oxidoreductase activity"/>
    <property type="evidence" value="ECO:0007669"/>
    <property type="project" value="UniProtKB-KW"/>
</dbReference>
<dbReference type="InterPro" id="IPR006058">
    <property type="entry name" value="2Fe2S_fd_BS"/>
</dbReference>
<organism evidence="23 24">
    <name type="scientific">Parthenolecanium corni</name>
    <dbReference type="NCBI Taxonomy" id="536013"/>
    <lineage>
        <taxon>Eukaryota</taxon>
        <taxon>Metazoa</taxon>
        <taxon>Ecdysozoa</taxon>
        <taxon>Arthropoda</taxon>
        <taxon>Hexapoda</taxon>
        <taxon>Insecta</taxon>
        <taxon>Pterygota</taxon>
        <taxon>Neoptera</taxon>
        <taxon>Paraneoptera</taxon>
        <taxon>Hemiptera</taxon>
        <taxon>Sternorrhyncha</taxon>
        <taxon>Coccoidea</taxon>
        <taxon>Coccidae</taxon>
        <taxon>Parthenolecanium</taxon>
    </lineage>
</organism>
<dbReference type="Gene3D" id="3.30.465.10">
    <property type="match status" value="1"/>
</dbReference>
<feature type="binding site" evidence="19">
    <location>
        <position position="115"/>
    </location>
    <ligand>
        <name>[2Fe-2S] cluster</name>
        <dbReference type="ChEBI" id="CHEBI:190135"/>
        <label>1</label>
    </ligand>
</feature>
<keyword evidence="14" id="KW-0520">NAD</keyword>
<dbReference type="Gene3D" id="3.30.390.50">
    <property type="entry name" value="CO dehydrogenase flavoprotein, C-terminal domain"/>
    <property type="match status" value="1"/>
</dbReference>
<keyword evidence="7 20" id="KW-0053">Apoptosis</keyword>
<evidence type="ECO:0000256" key="19">
    <source>
        <dbReference type="PIRSR" id="PIRSR000127-3"/>
    </source>
</evidence>
<evidence type="ECO:0000256" key="2">
    <source>
        <dbReference type="ARBA" id="ARBA00004275"/>
    </source>
</evidence>
<dbReference type="FunFam" id="3.30.365.10:FF:000001">
    <property type="entry name" value="Xanthine dehydrogenase oxidase"/>
    <property type="match status" value="1"/>
</dbReference>
<dbReference type="InterPro" id="IPR016166">
    <property type="entry name" value="FAD-bd_PCMH"/>
</dbReference>
<dbReference type="InterPro" id="IPR002888">
    <property type="entry name" value="2Fe-2S-bd"/>
</dbReference>
<dbReference type="InterPro" id="IPR003508">
    <property type="entry name" value="CIDE-N_dom"/>
</dbReference>
<feature type="binding site" evidence="19">
    <location>
        <position position="215"/>
    </location>
    <ligand>
        <name>[2Fe-2S] cluster</name>
        <dbReference type="ChEBI" id="CHEBI:190135"/>
        <label>2</label>
    </ligand>
</feature>
<feature type="binding site" evidence="19">
    <location>
        <position position="118"/>
    </location>
    <ligand>
        <name>[2Fe-2S] cluster</name>
        <dbReference type="ChEBI" id="CHEBI:190135"/>
        <label>1</label>
    </ligand>
</feature>
<dbReference type="Pfam" id="PF20256">
    <property type="entry name" value="MoCoBD_2"/>
    <property type="match status" value="1"/>
</dbReference>
<dbReference type="InterPro" id="IPR008274">
    <property type="entry name" value="AldOxase/xan_DH_MoCoBD1"/>
</dbReference>
<dbReference type="InterPro" id="IPR046867">
    <property type="entry name" value="AldOxase/xan_DH_MoCoBD2"/>
</dbReference>
<dbReference type="SMART" id="SM01008">
    <property type="entry name" value="Ald_Xan_dh_C"/>
    <property type="match status" value="1"/>
</dbReference>
<proteinExistence type="inferred from homology"/>
<dbReference type="Gene3D" id="3.90.1170.50">
    <property type="entry name" value="Aldehyde oxidase/xanthine dehydrogenase, a/b hammerhead"/>
    <property type="match status" value="1"/>
</dbReference>
<dbReference type="PROSITE" id="PS51387">
    <property type="entry name" value="FAD_PCMH"/>
    <property type="match status" value="1"/>
</dbReference>
<feature type="binding site" evidence="19">
    <location>
        <position position="140"/>
    </location>
    <ligand>
        <name>[2Fe-2S] cluster</name>
        <dbReference type="ChEBI" id="CHEBI:190135"/>
        <label>1</label>
    </ligand>
</feature>
<dbReference type="FunFam" id="3.30.390.50:FF:000003">
    <property type="entry name" value="Aldehyde oxidase1"/>
    <property type="match status" value="1"/>
</dbReference>
<dbReference type="GO" id="GO:0005777">
    <property type="term" value="C:peroxisome"/>
    <property type="evidence" value="ECO:0007669"/>
    <property type="project" value="UniProtKB-SubCell"/>
</dbReference>
<dbReference type="PANTHER" id="PTHR11908">
    <property type="entry name" value="XANTHINE DEHYDROGENASE"/>
    <property type="match status" value="1"/>
</dbReference>
<dbReference type="InterPro" id="IPR036683">
    <property type="entry name" value="CO_DH_flav_C_dom_sf"/>
</dbReference>
<evidence type="ECO:0000256" key="11">
    <source>
        <dbReference type="ARBA" id="ARBA00023002"/>
    </source>
</evidence>
<dbReference type="SUPFAM" id="SSF56176">
    <property type="entry name" value="FAD-binding/transporter-associated domain-like"/>
    <property type="match status" value="1"/>
</dbReference>
<evidence type="ECO:0000313" key="24">
    <source>
        <dbReference type="Proteomes" id="UP001367676"/>
    </source>
</evidence>
<evidence type="ECO:0000256" key="3">
    <source>
        <dbReference type="ARBA" id="ARBA00006849"/>
    </source>
</evidence>
<dbReference type="Gene3D" id="3.30.365.10">
    <property type="entry name" value="Aldehyde oxidase/xanthine dehydrogenase, molybdopterin binding domain"/>
    <property type="match status" value="4"/>
</dbReference>
<dbReference type="Pfam" id="PF00941">
    <property type="entry name" value="FAD_binding_5"/>
    <property type="match status" value="1"/>
</dbReference>
<feature type="domain" description="CIDE-N" evidence="21">
    <location>
        <begin position="1"/>
        <end position="74"/>
    </location>
</feature>
<feature type="binding site" evidence="19">
    <location>
        <position position="180"/>
    </location>
    <ligand>
        <name>[2Fe-2S] cluster</name>
        <dbReference type="ChEBI" id="CHEBI:190135"/>
        <label>2</label>
    </ligand>
</feature>
<dbReference type="Pfam" id="PF02017">
    <property type="entry name" value="CIDE-N"/>
    <property type="match status" value="1"/>
</dbReference>
<keyword evidence="9 19" id="KW-0479">Metal-binding</keyword>
<evidence type="ECO:0000256" key="1">
    <source>
        <dbReference type="ARBA" id="ARBA00001974"/>
    </source>
</evidence>
<evidence type="ECO:0000256" key="15">
    <source>
        <dbReference type="ARBA" id="ARBA00023140"/>
    </source>
</evidence>
<evidence type="ECO:0008006" key="25">
    <source>
        <dbReference type="Google" id="ProtNLM"/>
    </source>
</evidence>
<keyword evidence="24" id="KW-1185">Reference proteome</keyword>
<evidence type="ECO:0000259" key="21">
    <source>
        <dbReference type="PROSITE" id="PS51135"/>
    </source>
</evidence>
<feature type="binding site" evidence="19">
    <location>
        <position position="1112"/>
    </location>
    <ligand>
        <name>Mo-molybdopterin</name>
        <dbReference type="ChEBI" id="CHEBI:71302"/>
    </ligand>
    <ligandPart>
        <name>Mo</name>
        <dbReference type="ChEBI" id="CHEBI:28685"/>
    </ligandPart>
</feature>
<dbReference type="InterPro" id="IPR036010">
    <property type="entry name" value="2Fe-2S_ferredoxin-like_sf"/>
</dbReference>
<keyword evidence="8 19" id="KW-0001">2Fe-2S</keyword>
<dbReference type="SMART" id="SM00266">
    <property type="entry name" value="CAD"/>
    <property type="match status" value="1"/>
</dbReference>
<dbReference type="Pfam" id="PF02738">
    <property type="entry name" value="MoCoBD_1"/>
    <property type="match status" value="1"/>
</dbReference>
<comment type="cofactor">
    <cofactor evidence="16">
        <name>[2Fe-2S] cluster</name>
        <dbReference type="ChEBI" id="CHEBI:190135"/>
    </cofactor>
</comment>
<comment type="subcellular location">
    <subcellularLocation>
        <location evidence="2">Peroxisome</location>
    </subcellularLocation>
</comment>
<dbReference type="InterPro" id="IPR005107">
    <property type="entry name" value="CO_DH_flav_C"/>
</dbReference>
<dbReference type="GO" id="GO:0006915">
    <property type="term" value="P:apoptotic process"/>
    <property type="evidence" value="ECO:0007669"/>
    <property type="project" value="UniProtKB-UniRule"/>
</dbReference>
<evidence type="ECO:0000256" key="13">
    <source>
        <dbReference type="ARBA" id="ARBA00023014"/>
    </source>
</evidence>
<dbReference type="InterPro" id="IPR002346">
    <property type="entry name" value="Mopterin_DH_FAD-bd"/>
</dbReference>
<dbReference type="InterPro" id="IPR016208">
    <property type="entry name" value="Ald_Oxase/xanthine_DH-like"/>
</dbReference>
<feature type="active site" description="Proton acceptor" evidence="17">
    <location>
        <position position="1285"/>
    </location>
</feature>
<evidence type="ECO:0000256" key="6">
    <source>
        <dbReference type="ARBA" id="ARBA00022630"/>
    </source>
</evidence>
<dbReference type="CDD" id="cd00207">
    <property type="entry name" value="fer2"/>
    <property type="match status" value="1"/>
</dbReference>
<dbReference type="GO" id="GO:0071949">
    <property type="term" value="F:FAD binding"/>
    <property type="evidence" value="ECO:0007669"/>
    <property type="project" value="InterPro"/>
</dbReference>
<keyword evidence="10 18" id="KW-0274">FAD</keyword>
<sequence>MALPYKLTDGKRKYGVVATSLEDLRNKAQEKFKVPSINIIKECDGTIIESEEYFKTLEPFTALMILKEDDDWKPAESSGIDVIAPNVPPETTLNTYIRDYAHAKGTKYMCQEGGCGACIVAVKRTNLITQKSEIFAVNSCLVPIFSCYGWSIITVEGIGNQKHGFHKIQKALAQFSGTQCGYCSPGMVMNMFGLTNGEEKVTMEAVENAFGGNICRCTGYRPILDAFKSLASDATSELKQQCADIEDIMEEMKICPRTKESCTNTCKDLDKECPKDAEEIPDISLAVTLSNGSRWFRVKSVRETYEVFDLVEDNTKYMIVAGLTSHGVYRIKEPLDIYIDVNAVSELHDHKIDSSGRLVLGANMTLSNAVQLFKKLAVEKPNQFAHLKPMADHIDLVANVPVRNVRTIAGNLSIKFYNRDFPSDIFLILEAVNAFLTIGHVSGIVNDYPLQAYFELDMRQKLITNVTLPPYDSSYQFRSYKIMQRAQNTHAYVNAAFLFKLNKENKYQITEWPNIVFGGIHSSFIHAKRTEAFLNGKQLLDINNVREACKILHSEIQPDSNPLEASSEFRHSLAVNLLYKCILSILGNAVSPEFQSGGSLLLRPVSKGSQDYQTDKSMYPVTKPIPKLEAFLQCSGEAEYVNDMLTSLNEVYGALVLSKTGPAEISSIDISKIKNMPGYINFITAKDIPGKNSFVELSKVDDEVLLADKEIHFAGQPVGIVIAKTQKIANAAAEKVVVNIKNPRKAVLDFVKVVESGDQTRIFKDAEKPATESKSDVVYKLSGSLLMGPQYHYTMETQTCYCVPQEDGIDVYPSSQWIDLIQVNVAAVLAIPQNSVNVSVKRCGGGYGAKLGRSALIACACALAANKLKVPVKMVMSLETNMESIGKRFPMYGKYEAGVNAKGSIQNISLKIYTNQGLKFNDNVSSDIINFATPIYEADVWNYECYQVKTDITPNTYCRAPASTEAIAMIEYIMEHIAYVTKQNPVDVRLANLNPQHDAIPSMVEDLKKNSEFENRRKEVEAFNQANRWKKRGLNMVMMCYPYAAAVPYHVLISVYAVDGTIAISHGGIEIGQGINTKVAQACAYILGIDMSLIKIKATNTLTAPNNGPTGGSLASDGVTLAAIECCKVLLDKLKPVKEKNPGLQWKELIQKANEEGVDLCTEYLYSPVKKPFEYNIYGATVTEVEIDLLTGQHQIRRVDLLEDVGQSISPYVDIGQVEGAFIMGLGYWLNEKLIYEDQTGRLLTNRSWNYTPPGAKDIPVDFRVYFRRNAPNPTGVLRSKATGEPPLCMSSSVVFAVRDALASARKNASGKDDWFQINLPYTPENILLSSKTSIDQFGL</sequence>
<evidence type="ECO:0000313" key="23">
    <source>
        <dbReference type="EMBL" id="KAK7573805.1"/>
    </source>
</evidence>
<dbReference type="Gene3D" id="1.10.150.120">
    <property type="entry name" value="[2Fe-2S]-binding domain"/>
    <property type="match status" value="1"/>
</dbReference>
<comment type="subunit">
    <text evidence="4">Homodimer.</text>
</comment>
<feature type="binding site" evidence="19">
    <location>
        <position position="816"/>
    </location>
    <ligand>
        <name>Mo-molybdopterin</name>
        <dbReference type="ChEBI" id="CHEBI:71302"/>
    </ligand>
    <ligandPart>
        <name>Mo</name>
        <dbReference type="ChEBI" id="CHEBI:28685"/>
    </ligandPart>
</feature>
<dbReference type="SMART" id="SM01092">
    <property type="entry name" value="CO_deh_flav_C"/>
    <property type="match status" value="1"/>
</dbReference>
<evidence type="ECO:0000256" key="12">
    <source>
        <dbReference type="ARBA" id="ARBA00023004"/>
    </source>
</evidence>
<dbReference type="SUPFAM" id="SSF47741">
    <property type="entry name" value="CO dehydrogenase ISP C-domain like"/>
    <property type="match status" value="1"/>
</dbReference>
<feature type="binding site" evidence="18">
    <location>
        <position position="481"/>
    </location>
    <ligand>
        <name>FAD</name>
        <dbReference type="ChEBI" id="CHEBI:57692"/>
    </ligand>
</feature>
<gene>
    <name evidence="23" type="ORF">V9T40_010996</name>
</gene>
<evidence type="ECO:0000256" key="5">
    <source>
        <dbReference type="ARBA" id="ARBA00022505"/>
    </source>
</evidence>
<dbReference type="Pfam" id="PF00111">
    <property type="entry name" value="Fer2"/>
    <property type="match status" value="1"/>
</dbReference>
<dbReference type="Pfam" id="PF01799">
    <property type="entry name" value="Fer2_2"/>
    <property type="match status" value="1"/>
</dbReference>
<feature type="domain" description="FAD-binding PCMH-type" evidence="22">
    <location>
        <begin position="288"/>
        <end position="473"/>
    </location>
</feature>
<dbReference type="PROSITE" id="PS00197">
    <property type="entry name" value="2FE2S_FER_1"/>
    <property type="match status" value="1"/>
</dbReference>
<feature type="binding site" evidence="19">
    <location>
        <position position="110"/>
    </location>
    <ligand>
        <name>[2Fe-2S] cluster</name>
        <dbReference type="ChEBI" id="CHEBI:190135"/>
        <label>1</label>
    </ligand>
</feature>
<dbReference type="FunFam" id="3.30.365.10:FF:000002">
    <property type="entry name" value="Xanthine dehydrogenase oxidase"/>
    <property type="match status" value="1"/>
</dbReference>
<dbReference type="EMBL" id="JBBCAQ010000037">
    <property type="protein sequence ID" value="KAK7573805.1"/>
    <property type="molecule type" value="Genomic_DNA"/>
</dbReference>
<protein>
    <recommendedName>
        <fullName evidence="25">Aldehyde oxidase</fullName>
    </recommendedName>
</protein>
<keyword evidence="15" id="KW-0576">Peroxisome</keyword>
<accession>A0AAN9XZ48</accession>
<evidence type="ECO:0000256" key="4">
    <source>
        <dbReference type="ARBA" id="ARBA00011738"/>
    </source>
</evidence>
<keyword evidence="11" id="KW-0560">Oxidoreductase</keyword>
<dbReference type="SUPFAM" id="SSF56003">
    <property type="entry name" value="Molybdenum cofactor-binding domain"/>
    <property type="match status" value="1"/>
</dbReference>
<dbReference type="GO" id="GO:0005506">
    <property type="term" value="F:iron ion binding"/>
    <property type="evidence" value="ECO:0007669"/>
    <property type="project" value="InterPro"/>
</dbReference>
<feature type="binding site" evidence="19">
    <location>
        <position position="183"/>
    </location>
    <ligand>
        <name>[2Fe-2S] cluster</name>
        <dbReference type="ChEBI" id="CHEBI:190135"/>
        <label>2</label>
    </ligand>
</feature>